<dbReference type="InterPro" id="IPR057573">
    <property type="entry name" value="NOL9_N"/>
</dbReference>
<dbReference type="InterPro" id="IPR027417">
    <property type="entry name" value="P-loop_NTPase"/>
</dbReference>
<organism evidence="14 15">
    <name type="scientific">Drosophila ananassae</name>
    <name type="common">Fruit fly</name>
    <dbReference type="NCBI Taxonomy" id="7217"/>
    <lineage>
        <taxon>Eukaryota</taxon>
        <taxon>Metazoa</taxon>
        <taxon>Ecdysozoa</taxon>
        <taxon>Arthropoda</taxon>
        <taxon>Hexapoda</taxon>
        <taxon>Insecta</taxon>
        <taxon>Pterygota</taxon>
        <taxon>Neoptera</taxon>
        <taxon>Endopterygota</taxon>
        <taxon>Diptera</taxon>
        <taxon>Brachycera</taxon>
        <taxon>Muscomorpha</taxon>
        <taxon>Ephydroidea</taxon>
        <taxon>Drosophilidae</taxon>
        <taxon>Drosophila</taxon>
        <taxon>Sophophora</taxon>
    </lineage>
</organism>
<evidence type="ECO:0000256" key="10">
    <source>
        <dbReference type="SAM" id="MobiDB-lite"/>
    </source>
</evidence>
<dbReference type="InterPro" id="IPR045116">
    <property type="entry name" value="Clp1/Grc3"/>
</dbReference>
<evidence type="ECO:0000256" key="2">
    <source>
        <dbReference type="ARBA" id="ARBA00011003"/>
    </source>
</evidence>
<keyword evidence="6" id="KW-0418">Kinase</keyword>
<feature type="domain" description="Clp1 P-loop" evidence="11">
    <location>
        <begin position="704"/>
        <end position="851"/>
    </location>
</feature>
<feature type="compositionally biased region" description="Basic and acidic residues" evidence="10">
    <location>
        <begin position="115"/>
        <end position="133"/>
    </location>
</feature>
<feature type="compositionally biased region" description="Acidic residues" evidence="10">
    <location>
        <begin position="323"/>
        <end position="332"/>
    </location>
</feature>
<evidence type="ECO:0000256" key="5">
    <source>
        <dbReference type="ARBA" id="ARBA00022741"/>
    </source>
</evidence>
<proteinExistence type="inferred from homology"/>
<dbReference type="InterPro" id="IPR057570">
    <property type="entry name" value="NOL9_C"/>
</dbReference>
<dbReference type="KEGG" id="dan:6496410"/>
<keyword evidence="15" id="KW-1185">Reference proteome</keyword>
<evidence type="ECO:0000259" key="13">
    <source>
        <dbReference type="Pfam" id="PF25467"/>
    </source>
</evidence>
<dbReference type="Gene3D" id="3.40.50.300">
    <property type="entry name" value="P-loop containing nucleotide triphosphate hydrolases"/>
    <property type="match status" value="1"/>
</dbReference>
<dbReference type="GO" id="GO:0000448">
    <property type="term" value="P:cleavage in ITS2 between 5.8S rRNA and LSU-rRNA of tricistronic rRNA transcript (SSU-rRNA, 5.8S rRNA, LSU-rRNA)"/>
    <property type="evidence" value="ECO:0007669"/>
    <property type="project" value="TreeGrafter"/>
</dbReference>
<accession>B3MF52</accession>
<evidence type="ECO:0000256" key="7">
    <source>
        <dbReference type="ARBA" id="ARBA00022840"/>
    </source>
</evidence>
<dbReference type="AlphaFoldDB" id="B3MF52"/>
<evidence type="ECO:0000256" key="6">
    <source>
        <dbReference type="ARBA" id="ARBA00022777"/>
    </source>
</evidence>
<sequence>MSKNNLKYHMLKEMEHSFHLTEARELASGRKKPGKFGRPLPAASKPRPGMVPIPKRNTDLQVIVPKDGAKQQNQPVNKKRKKPKKSQGAPAQVAVEINKSKTKAQSPGILPKGPTKQEKESNPSKKRPLDTSKNDSGGPKKKQKKNADSKPKLPIVGPTKGAGPLKKKNAEKRINGKGAVPDPVRGNPAKVVSISLADKGFYESDADSQDQEAVKGNWRLEDSIHDDFGDGVSDLFRAPRIFKAPKSNKGLDISLPAPFNDFEVANAHQLEPNSKGVVRKITVFEGTPHANSCSEESDGENCSEEEKKISLFEGTPFANGCGEESEDEDWSPEDGSSCSDEIDSEDFDTEESYSEESFDSETFDFSLYNSDLDSTFEPDSSNEGSDSDDSYSMEFLDGENSDDSTDSLPPHLKPEPLIIEEIFDDEVSEKNTKSKELQNSSHSSMKVVEDSLQMALVLKQHDDKSKSKREEPKDSVEDPPKSNGKESEDPVESEDDHDEPEADNHSQFASQDVPFYRNPEASLSELSVFENSLKSNHVLAVIKESLEFYGTVILTLLSGQVTINGYRPRYQESLTIYSPKGVNWVCVSPKKSKRPGKDKVDWDGLNKNFTRAQLERIQANFESQTDAIVLLQRNTASQRLVEGFEKHMAQNVFPQVNTSNRPLHITESLLHCLVQTSDGQRTVQVPQVWNKLRLQADSRMMFVGGKGVGKSSLLRYLVNRSLDQFPKLLLIDLDIGQPELFVSQTVSCTLLEEPLLGPGFFLNKQPERAYVVGHVNIVMCAEQYARAVTQLALHVQREPKYNNLPWLINTMGYNKGFGTELVALLVDRFRPTDLVQIESSMAINNFDSPLEWSTLKQSTPIVYTSDEFVVKEIPKYTLHKLASAVPPKDRGAWGMSAKDLRYSNLLARLSSCLRGNAKTLTDSTPVAVSLELLKIQHLTSEDYTREELIQGMDANVVYLCRQDEGPPECLGIGVVRAIDYEHGKLYLVPAMPLVRLTLVNCLILGGELTLPQGYFKNQGTDVSSSVPFVFNLEDSKSSKSIQQIYHRTPAFLGVPGNQKRRN</sequence>
<dbReference type="FunCoup" id="B3MF52">
    <property type="interactions" value="899"/>
</dbReference>
<dbReference type="OrthoDB" id="2405412at2759"/>
<evidence type="ECO:0000256" key="8">
    <source>
        <dbReference type="ARBA" id="ARBA00023242"/>
    </source>
</evidence>
<feature type="region of interest" description="Disordered" evidence="10">
    <location>
        <begin position="22"/>
        <end position="187"/>
    </location>
</feature>
<feature type="compositionally biased region" description="Basic and acidic residues" evidence="10">
    <location>
        <begin position="461"/>
        <end position="488"/>
    </location>
</feature>
<feature type="region of interest" description="Disordered" evidence="10">
    <location>
        <begin position="288"/>
        <end position="448"/>
    </location>
</feature>
<feature type="compositionally biased region" description="Acidic residues" evidence="10">
    <location>
        <begin position="385"/>
        <end position="405"/>
    </location>
</feature>
<evidence type="ECO:0000259" key="11">
    <source>
        <dbReference type="Pfam" id="PF16575"/>
    </source>
</evidence>
<dbReference type="Pfam" id="PF16575">
    <property type="entry name" value="CLP1_P"/>
    <property type="match status" value="1"/>
</dbReference>
<dbReference type="HOGENOM" id="CLU_383692_0_0_1"/>
<keyword evidence="3" id="KW-0698">rRNA processing</keyword>
<dbReference type="Pfam" id="PF24419">
    <property type="entry name" value="Cupin_NOL9"/>
    <property type="match status" value="1"/>
</dbReference>
<dbReference type="Proteomes" id="UP000007801">
    <property type="component" value="Unassembled WGS sequence"/>
</dbReference>
<dbReference type="GO" id="GO:0005730">
    <property type="term" value="C:nucleolus"/>
    <property type="evidence" value="ECO:0007669"/>
    <property type="project" value="UniProtKB-SubCell"/>
</dbReference>
<reference evidence="14 15" key="1">
    <citation type="journal article" date="2007" name="Nature">
        <title>Evolution of genes and genomes on the Drosophila phylogeny.</title>
        <authorList>
            <consortium name="Drosophila 12 Genomes Consortium"/>
            <person name="Clark A.G."/>
            <person name="Eisen M.B."/>
            <person name="Smith D.R."/>
            <person name="Bergman C.M."/>
            <person name="Oliver B."/>
            <person name="Markow T.A."/>
            <person name="Kaufman T.C."/>
            <person name="Kellis M."/>
            <person name="Gelbart W."/>
            <person name="Iyer V.N."/>
            <person name="Pollard D.A."/>
            <person name="Sackton T.B."/>
            <person name="Larracuente A.M."/>
            <person name="Singh N.D."/>
            <person name="Abad J.P."/>
            <person name="Abt D.N."/>
            <person name="Adryan B."/>
            <person name="Aguade M."/>
            <person name="Akashi H."/>
            <person name="Anderson W.W."/>
            <person name="Aquadro C.F."/>
            <person name="Ardell D.H."/>
            <person name="Arguello R."/>
            <person name="Artieri C.G."/>
            <person name="Barbash D.A."/>
            <person name="Barker D."/>
            <person name="Barsanti P."/>
            <person name="Batterham P."/>
            <person name="Batzoglou S."/>
            <person name="Begun D."/>
            <person name="Bhutkar A."/>
            <person name="Blanco E."/>
            <person name="Bosak S.A."/>
            <person name="Bradley R.K."/>
            <person name="Brand A.D."/>
            <person name="Brent M.R."/>
            <person name="Brooks A.N."/>
            <person name="Brown R.H."/>
            <person name="Butlin R.K."/>
            <person name="Caggese C."/>
            <person name="Calvi B.R."/>
            <person name="Bernardo de Carvalho A."/>
            <person name="Caspi A."/>
            <person name="Castrezana S."/>
            <person name="Celniker S.E."/>
            <person name="Chang J.L."/>
            <person name="Chapple C."/>
            <person name="Chatterji S."/>
            <person name="Chinwalla A."/>
            <person name="Civetta A."/>
            <person name="Clifton S.W."/>
            <person name="Comeron J.M."/>
            <person name="Costello J.C."/>
            <person name="Coyne J.A."/>
            <person name="Daub J."/>
            <person name="David R.G."/>
            <person name="Delcher A.L."/>
            <person name="Delehaunty K."/>
            <person name="Do C.B."/>
            <person name="Ebling H."/>
            <person name="Edwards K."/>
            <person name="Eickbush T."/>
            <person name="Evans J.D."/>
            <person name="Filipski A."/>
            <person name="Findeiss S."/>
            <person name="Freyhult E."/>
            <person name="Fulton L."/>
            <person name="Fulton R."/>
            <person name="Garcia A.C."/>
            <person name="Gardiner A."/>
            <person name="Garfield D.A."/>
            <person name="Garvin B.E."/>
            <person name="Gibson G."/>
            <person name="Gilbert D."/>
            <person name="Gnerre S."/>
            <person name="Godfrey J."/>
            <person name="Good R."/>
            <person name="Gotea V."/>
            <person name="Gravely B."/>
            <person name="Greenberg A.J."/>
            <person name="Griffiths-Jones S."/>
            <person name="Gross S."/>
            <person name="Guigo R."/>
            <person name="Gustafson E.A."/>
            <person name="Haerty W."/>
            <person name="Hahn M.W."/>
            <person name="Halligan D.L."/>
            <person name="Halpern A.L."/>
            <person name="Halter G.M."/>
            <person name="Han M.V."/>
            <person name="Heger A."/>
            <person name="Hillier L."/>
            <person name="Hinrichs A.S."/>
            <person name="Holmes I."/>
            <person name="Hoskins R.A."/>
            <person name="Hubisz M.J."/>
            <person name="Hultmark D."/>
            <person name="Huntley M.A."/>
            <person name="Jaffe D.B."/>
            <person name="Jagadeeshan S."/>
            <person name="Jeck W.R."/>
            <person name="Johnson J."/>
            <person name="Jones C.D."/>
            <person name="Jordan W.C."/>
            <person name="Karpen G.H."/>
            <person name="Kataoka E."/>
            <person name="Keightley P.D."/>
            <person name="Kheradpour P."/>
            <person name="Kirkness E.F."/>
            <person name="Koerich L.B."/>
            <person name="Kristiansen K."/>
            <person name="Kudrna D."/>
            <person name="Kulathinal R.J."/>
            <person name="Kumar S."/>
            <person name="Kwok R."/>
            <person name="Lander E."/>
            <person name="Langley C.H."/>
            <person name="Lapoint R."/>
            <person name="Lazzaro B.P."/>
            <person name="Lee S.J."/>
            <person name="Levesque L."/>
            <person name="Li R."/>
            <person name="Lin C.F."/>
            <person name="Lin M.F."/>
            <person name="Lindblad-Toh K."/>
            <person name="Llopart A."/>
            <person name="Long M."/>
            <person name="Low L."/>
            <person name="Lozovsky E."/>
            <person name="Lu J."/>
            <person name="Luo M."/>
            <person name="Machado C.A."/>
            <person name="Makalowski W."/>
            <person name="Marzo M."/>
            <person name="Matsuda M."/>
            <person name="Matzkin L."/>
            <person name="McAllister B."/>
            <person name="McBride C.S."/>
            <person name="McKernan B."/>
            <person name="McKernan K."/>
            <person name="Mendez-Lago M."/>
            <person name="Minx P."/>
            <person name="Mollenhauer M.U."/>
            <person name="Montooth K."/>
            <person name="Mount S.M."/>
            <person name="Mu X."/>
            <person name="Myers E."/>
            <person name="Negre B."/>
            <person name="Newfeld S."/>
            <person name="Nielsen R."/>
            <person name="Noor M.A."/>
            <person name="O'Grady P."/>
            <person name="Pachter L."/>
            <person name="Papaceit M."/>
            <person name="Parisi M.J."/>
            <person name="Parisi M."/>
            <person name="Parts L."/>
            <person name="Pedersen J.S."/>
            <person name="Pesole G."/>
            <person name="Phillippy A.M."/>
            <person name="Ponting C.P."/>
            <person name="Pop M."/>
            <person name="Porcelli D."/>
            <person name="Powell J.R."/>
            <person name="Prohaska S."/>
            <person name="Pruitt K."/>
            <person name="Puig M."/>
            <person name="Quesneville H."/>
            <person name="Ram K.R."/>
            <person name="Rand D."/>
            <person name="Rasmussen M.D."/>
            <person name="Reed L.K."/>
            <person name="Reenan R."/>
            <person name="Reily A."/>
            <person name="Remington K.A."/>
            <person name="Rieger T.T."/>
            <person name="Ritchie M.G."/>
            <person name="Robin C."/>
            <person name="Rogers Y.H."/>
            <person name="Rohde C."/>
            <person name="Rozas J."/>
            <person name="Rubenfield M.J."/>
            <person name="Ruiz A."/>
            <person name="Russo S."/>
            <person name="Salzberg S.L."/>
            <person name="Sanchez-Gracia A."/>
            <person name="Saranga D.J."/>
            <person name="Sato H."/>
            <person name="Schaeffer S.W."/>
            <person name="Schatz M.C."/>
            <person name="Schlenke T."/>
            <person name="Schwartz R."/>
            <person name="Segarra C."/>
            <person name="Singh R.S."/>
            <person name="Sirot L."/>
            <person name="Sirota M."/>
            <person name="Sisneros N.B."/>
            <person name="Smith C.D."/>
            <person name="Smith T.F."/>
            <person name="Spieth J."/>
            <person name="Stage D.E."/>
            <person name="Stark A."/>
            <person name="Stephan W."/>
            <person name="Strausberg R.L."/>
            <person name="Strempel S."/>
            <person name="Sturgill D."/>
            <person name="Sutton G."/>
            <person name="Sutton G.G."/>
            <person name="Tao W."/>
            <person name="Teichmann S."/>
            <person name="Tobari Y.N."/>
            <person name="Tomimura Y."/>
            <person name="Tsolas J.M."/>
            <person name="Valente V.L."/>
            <person name="Venter E."/>
            <person name="Venter J.C."/>
            <person name="Vicario S."/>
            <person name="Vieira F.G."/>
            <person name="Vilella A.J."/>
            <person name="Villasante A."/>
            <person name="Walenz B."/>
            <person name="Wang J."/>
            <person name="Wasserman M."/>
            <person name="Watts T."/>
            <person name="Wilson D."/>
            <person name="Wilson R.K."/>
            <person name="Wing R.A."/>
            <person name="Wolfner M.F."/>
            <person name="Wong A."/>
            <person name="Wong G.K."/>
            <person name="Wu C.I."/>
            <person name="Wu G."/>
            <person name="Yamamoto D."/>
            <person name="Yang H.P."/>
            <person name="Yang S.P."/>
            <person name="Yorke J.A."/>
            <person name="Yoshida K."/>
            <person name="Zdobnov E."/>
            <person name="Zhang P."/>
            <person name="Zhang Y."/>
            <person name="Zimin A.V."/>
            <person name="Baldwin J."/>
            <person name="Abdouelleil A."/>
            <person name="Abdulkadir J."/>
            <person name="Abebe A."/>
            <person name="Abera B."/>
            <person name="Abreu J."/>
            <person name="Acer S.C."/>
            <person name="Aftuck L."/>
            <person name="Alexander A."/>
            <person name="An P."/>
            <person name="Anderson E."/>
            <person name="Anderson S."/>
            <person name="Arachi H."/>
            <person name="Azer M."/>
            <person name="Bachantsang P."/>
            <person name="Barry A."/>
            <person name="Bayul T."/>
            <person name="Berlin A."/>
            <person name="Bessette D."/>
            <person name="Bloom T."/>
            <person name="Blye J."/>
            <person name="Boguslavskiy L."/>
            <person name="Bonnet C."/>
            <person name="Boukhgalter B."/>
            <person name="Bourzgui I."/>
            <person name="Brown A."/>
            <person name="Cahill P."/>
            <person name="Channer S."/>
            <person name="Cheshatsang Y."/>
            <person name="Chuda L."/>
            <person name="Citroen M."/>
            <person name="Collymore A."/>
            <person name="Cooke P."/>
            <person name="Costello M."/>
            <person name="D'Aco K."/>
            <person name="Daza R."/>
            <person name="De Haan G."/>
            <person name="DeGray S."/>
            <person name="DeMaso C."/>
            <person name="Dhargay N."/>
            <person name="Dooley K."/>
            <person name="Dooley E."/>
            <person name="Doricent M."/>
            <person name="Dorje P."/>
            <person name="Dorjee K."/>
            <person name="Dupes A."/>
            <person name="Elong R."/>
            <person name="Falk J."/>
            <person name="Farina A."/>
            <person name="Faro S."/>
            <person name="Ferguson D."/>
            <person name="Fisher S."/>
            <person name="Foley C.D."/>
            <person name="Franke A."/>
            <person name="Friedrich D."/>
            <person name="Gadbois L."/>
            <person name="Gearin G."/>
            <person name="Gearin C.R."/>
            <person name="Giannoukos G."/>
            <person name="Goode T."/>
            <person name="Graham J."/>
            <person name="Grandbois E."/>
            <person name="Grewal S."/>
            <person name="Gyaltsen K."/>
            <person name="Hafez N."/>
            <person name="Hagos B."/>
            <person name="Hall J."/>
            <person name="Henson C."/>
            <person name="Hollinger A."/>
            <person name="Honan T."/>
            <person name="Huard M.D."/>
            <person name="Hughes L."/>
            <person name="Hurhula B."/>
            <person name="Husby M.E."/>
            <person name="Kamat A."/>
            <person name="Kanga B."/>
            <person name="Kashin S."/>
            <person name="Khazanovich D."/>
            <person name="Kisner P."/>
            <person name="Lance K."/>
            <person name="Lara M."/>
            <person name="Lee W."/>
            <person name="Lennon N."/>
            <person name="Letendre F."/>
            <person name="LeVine R."/>
            <person name="Lipovsky A."/>
            <person name="Liu X."/>
            <person name="Liu J."/>
            <person name="Liu S."/>
            <person name="Lokyitsang T."/>
            <person name="Lokyitsang Y."/>
            <person name="Lubonja R."/>
            <person name="Lui A."/>
            <person name="MacDonald P."/>
            <person name="Magnisalis V."/>
            <person name="Maru K."/>
            <person name="Matthews C."/>
            <person name="McCusker W."/>
            <person name="McDonough S."/>
            <person name="Mehta T."/>
            <person name="Meldrim J."/>
            <person name="Meneus L."/>
            <person name="Mihai O."/>
            <person name="Mihalev A."/>
            <person name="Mihova T."/>
            <person name="Mittelman R."/>
            <person name="Mlenga V."/>
            <person name="Montmayeur A."/>
            <person name="Mulrain L."/>
            <person name="Navidi A."/>
            <person name="Naylor J."/>
            <person name="Negash T."/>
            <person name="Nguyen T."/>
            <person name="Nguyen N."/>
            <person name="Nicol R."/>
            <person name="Norbu C."/>
            <person name="Norbu N."/>
            <person name="Novod N."/>
            <person name="O'Neill B."/>
            <person name="Osman S."/>
            <person name="Markiewicz E."/>
            <person name="Oyono O.L."/>
            <person name="Patti C."/>
            <person name="Phunkhang P."/>
            <person name="Pierre F."/>
            <person name="Priest M."/>
            <person name="Raghuraman S."/>
            <person name="Rege F."/>
            <person name="Reyes R."/>
            <person name="Rise C."/>
            <person name="Rogov P."/>
            <person name="Ross K."/>
            <person name="Ryan E."/>
            <person name="Settipalli S."/>
            <person name="Shea T."/>
            <person name="Sherpa N."/>
            <person name="Shi L."/>
            <person name="Shih D."/>
            <person name="Sparrow T."/>
            <person name="Spaulding J."/>
            <person name="Stalker J."/>
            <person name="Stange-Thomann N."/>
            <person name="Stavropoulos S."/>
            <person name="Stone C."/>
            <person name="Strader C."/>
            <person name="Tesfaye S."/>
            <person name="Thomson T."/>
            <person name="Thoulutsang Y."/>
            <person name="Thoulutsang D."/>
            <person name="Topham K."/>
            <person name="Topping I."/>
            <person name="Tsamla T."/>
            <person name="Vassiliev H."/>
            <person name="Vo A."/>
            <person name="Wangchuk T."/>
            <person name="Wangdi T."/>
            <person name="Weiand M."/>
            <person name="Wilkinson J."/>
            <person name="Wilson A."/>
            <person name="Yadav S."/>
            <person name="Young G."/>
            <person name="Yu Q."/>
            <person name="Zembek L."/>
            <person name="Zhong D."/>
            <person name="Zimmer A."/>
            <person name="Zwirko Z."/>
            <person name="Jaffe D.B."/>
            <person name="Alvarez P."/>
            <person name="Brockman W."/>
            <person name="Butler J."/>
            <person name="Chin C."/>
            <person name="Gnerre S."/>
            <person name="Grabherr M."/>
            <person name="Kleber M."/>
            <person name="Mauceli E."/>
            <person name="MacCallum I."/>
        </authorList>
    </citation>
    <scope>NUCLEOTIDE SEQUENCE [LARGE SCALE GENOMIC DNA]</scope>
    <source>
        <strain evidence="15">Tucson 14024-0371.13</strain>
    </source>
</reference>
<evidence type="ECO:0000256" key="1">
    <source>
        <dbReference type="ARBA" id="ARBA00004604"/>
    </source>
</evidence>
<dbReference type="PANTHER" id="PTHR12755">
    <property type="entry name" value="CLEAVAGE/POLYADENYLATION FACTOR IA SUBUNIT CLP1P"/>
    <property type="match status" value="1"/>
</dbReference>
<feature type="compositionally biased region" description="Acidic residues" evidence="10">
    <location>
        <begin position="489"/>
        <end position="501"/>
    </location>
</feature>
<evidence type="ECO:0000256" key="9">
    <source>
        <dbReference type="ARBA" id="ARBA00071212"/>
    </source>
</evidence>
<dbReference type="PANTHER" id="PTHR12755:SF3">
    <property type="entry name" value="POLYNUCLEOTIDE 5'-HYDROXYL-KINASE NOL9"/>
    <property type="match status" value="1"/>
</dbReference>
<keyword evidence="5" id="KW-0547">Nucleotide-binding</keyword>
<dbReference type="EMBL" id="CH902619">
    <property type="protein sequence ID" value="EDV37680.2"/>
    <property type="molecule type" value="Genomic_DNA"/>
</dbReference>
<dbReference type="GeneID" id="6496410"/>
<evidence type="ECO:0000256" key="3">
    <source>
        <dbReference type="ARBA" id="ARBA00022552"/>
    </source>
</evidence>
<feature type="domain" description="NOL9 N-terminal" evidence="12">
    <location>
        <begin position="527"/>
        <end position="674"/>
    </location>
</feature>
<gene>
    <name evidence="14" type="primary">Dana\GF13571</name>
    <name evidence="14" type="synonym">dana_GLEANR_13584</name>
    <name evidence="14" type="ORF">GF13571</name>
</gene>
<dbReference type="InterPro" id="IPR032319">
    <property type="entry name" value="CLP1_P"/>
</dbReference>
<evidence type="ECO:0000259" key="12">
    <source>
        <dbReference type="Pfam" id="PF24419"/>
    </source>
</evidence>
<dbReference type="GO" id="GO:0005524">
    <property type="term" value="F:ATP binding"/>
    <property type="evidence" value="ECO:0007669"/>
    <property type="project" value="UniProtKB-KW"/>
</dbReference>
<feature type="compositionally biased region" description="Acidic residues" evidence="10">
    <location>
        <begin position="340"/>
        <end position="362"/>
    </location>
</feature>
<keyword evidence="7" id="KW-0067">ATP-binding</keyword>
<dbReference type="STRING" id="7217.B3MF52"/>
<feature type="region of interest" description="Disordered" evidence="10">
    <location>
        <begin position="461"/>
        <end position="513"/>
    </location>
</feature>
<comment type="similarity">
    <text evidence="2">Belongs to the Clp1 family. NOL9/GRC3 subfamily.</text>
</comment>
<dbReference type="Pfam" id="PF25467">
    <property type="entry name" value="NOL9_C"/>
    <property type="match status" value="1"/>
</dbReference>
<dbReference type="eggNOG" id="KOG2750">
    <property type="taxonomic scope" value="Eukaryota"/>
</dbReference>
<feature type="domain" description="NOL9 C-terminal" evidence="13">
    <location>
        <begin position="921"/>
        <end position="1009"/>
    </location>
</feature>
<protein>
    <recommendedName>
        <fullName evidence="9">Polynucleotide 5'-hydroxyl-kinase NOL9</fullName>
    </recommendedName>
</protein>
<dbReference type="InParanoid" id="B3MF52"/>
<dbReference type="GO" id="GO:0051731">
    <property type="term" value="F:polynucleotide 5'-hydroxyl-kinase activity"/>
    <property type="evidence" value="ECO:0007669"/>
    <property type="project" value="InterPro"/>
</dbReference>
<evidence type="ECO:0000256" key="4">
    <source>
        <dbReference type="ARBA" id="ARBA00022679"/>
    </source>
</evidence>
<comment type="subcellular location">
    <subcellularLocation>
        <location evidence="1">Nucleus</location>
        <location evidence="1">Nucleolus</location>
    </subcellularLocation>
</comment>
<evidence type="ECO:0000313" key="15">
    <source>
        <dbReference type="Proteomes" id="UP000007801"/>
    </source>
</evidence>
<evidence type="ECO:0000313" key="14">
    <source>
        <dbReference type="EMBL" id="EDV37680.2"/>
    </source>
</evidence>
<keyword evidence="8" id="KW-0539">Nucleus</keyword>
<name>B3MF52_DROAN</name>
<keyword evidence="4" id="KW-0808">Transferase</keyword>